<reference evidence="2 3" key="1">
    <citation type="journal article" date="2011" name="PLoS Pathog.">
        <title>Endophytic Life Strategies Decoded by Genome and Transcriptome Analyses of the Mutualistic Root Symbiont Piriformospora indica.</title>
        <authorList>
            <person name="Zuccaro A."/>
            <person name="Lahrmann U."/>
            <person name="Guldener U."/>
            <person name="Langen G."/>
            <person name="Pfiffi S."/>
            <person name="Biedenkopf D."/>
            <person name="Wong P."/>
            <person name="Samans B."/>
            <person name="Grimm C."/>
            <person name="Basiewicz M."/>
            <person name="Murat C."/>
            <person name="Martin F."/>
            <person name="Kogel K.H."/>
        </authorList>
    </citation>
    <scope>NUCLEOTIDE SEQUENCE [LARGE SCALE GENOMIC DNA]</scope>
    <source>
        <strain evidence="2 3">DSM 11827</strain>
    </source>
</reference>
<keyword evidence="3" id="KW-1185">Reference proteome</keyword>
<dbReference type="OrthoDB" id="3331014at2759"/>
<dbReference type="Pfam" id="PF12937">
    <property type="entry name" value="F-box-like"/>
    <property type="match status" value="1"/>
</dbReference>
<feature type="domain" description="F-box" evidence="1">
    <location>
        <begin position="3"/>
        <end position="41"/>
    </location>
</feature>
<dbReference type="InParanoid" id="G4TRT6"/>
<dbReference type="InterPro" id="IPR036047">
    <property type="entry name" value="F-box-like_dom_sf"/>
</dbReference>
<evidence type="ECO:0000313" key="3">
    <source>
        <dbReference type="Proteomes" id="UP000007148"/>
    </source>
</evidence>
<dbReference type="Proteomes" id="UP000007148">
    <property type="component" value="Unassembled WGS sequence"/>
</dbReference>
<name>G4TRT6_SERID</name>
<dbReference type="SUPFAM" id="SSF81383">
    <property type="entry name" value="F-box domain"/>
    <property type="match status" value="1"/>
</dbReference>
<protein>
    <recommendedName>
        <fullName evidence="1">F-box domain-containing protein</fullName>
    </recommendedName>
</protein>
<dbReference type="HOGENOM" id="CLU_1533164_0_0_1"/>
<evidence type="ECO:0000313" key="2">
    <source>
        <dbReference type="EMBL" id="CCA74029.1"/>
    </source>
</evidence>
<dbReference type="AlphaFoldDB" id="G4TRT6"/>
<evidence type="ECO:0000259" key="1">
    <source>
        <dbReference type="Pfam" id="PF12937"/>
    </source>
</evidence>
<proteinExistence type="predicted"/>
<accession>G4TRT6</accession>
<comment type="caution">
    <text evidence="2">The sequence shown here is derived from an EMBL/GenBank/DDBJ whole genome shotgun (WGS) entry which is preliminary data.</text>
</comment>
<dbReference type="InterPro" id="IPR001810">
    <property type="entry name" value="F-box_dom"/>
</dbReference>
<sequence>MTSRLPDETFVAIFGFGILNRDDLENVMLVSKRFNRIAWSEVCPDLYSEISIESPRLLHRLLRSVIRNPSLGPLIKQIILDWSNEEDSPQVCEGSMELLEQVEAAKLLLPPVVADHPTGQSAPAAQALLLLALLPTLRLLYVYNAKETEIFERYSPIILKGGHISPSLVVYRRPG</sequence>
<gene>
    <name evidence="2" type="ORF">PIIN_07983</name>
</gene>
<dbReference type="EMBL" id="CAFZ01000273">
    <property type="protein sequence ID" value="CCA74029.1"/>
    <property type="molecule type" value="Genomic_DNA"/>
</dbReference>
<organism evidence="2 3">
    <name type="scientific">Serendipita indica (strain DSM 11827)</name>
    <name type="common">Root endophyte fungus</name>
    <name type="synonym">Piriformospora indica</name>
    <dbReference type="NCBI Taxonomy" id="1109443"/>
    <lineage>
        <taxon>Eukaryota</taxon>
        <taxon>Fungi</taxon>
        <taxon>Dikarya</taxon>
        <taxon>Basidiomycota</taxon>
        <taxon>Agaricomycotina</taxon>
        <taxon>Agaricomycetes</taxon>
        <taxon>Sebacinales</taxon>
        <taxon>Serendipitaceae</taxon>
        <taxon>Serendipita</taxon>
    </lineage>
</organism>